<dbReference type="RefSeq" id="WP_131361668.1">
    <property type="nucleotide sequence ID" value="NZ_SJKB01000009.1"/>
</dbReference>
<evidence type="ECO:0000313" key="3">
    <source>
        <dbReference type="Proteomes" id="UP000291144"/>
    </source>
</evidence>
<evidence type="ECO:0000256" key="1">
    <source>
        <dbReference type="SAM" id="MobiDB-lite"/>
    </source>
</evidence>
<feature type="compositionally biased region" description="Gly residues" evidence="1">
    <location>
        <begin position="258"/>
        <end position="279"/>
    </location>
</feature>
<accession>A0A4R0KJV6</accession>
<comment type="caution">
    <text evidence="2">The sequence shown here is derived from an EMBL/GenBank/DDBJ whole genome shotgun (WGS) entry which is preliminary data.</text>
</comment>
<name>A0A4R0KJV6_9ACTN</name>
<protein>
    <recommendedName>
        <fullName evidence="4">PPE domain-containing protein</fullName>
    </recommendedName>
</protein>
<feature type="compositionally biased region" description="Pro residues" evidence="1">
    <location>
        <begin position="305"/>
        <end position="324"/>
    </location>
</feature>
<feature type="compositionally biased region" description="Low complexity" evidence="1">
    <location>
        <begin position="403"/>
        <end position="419"/>
    </location>
</feature>
<organism evidence="2 3">
    <name type="scientific">Kribbella pittospori</name>
    <dbReference type="NCBI Taxonomy" id="722689"/>
    <lineage>
        <taxon>Bacteria</taxon>
        <taxon>Bacillati</taxon>
        <taxon>Actinomycetota</taxon>
        <taxon>Actinomycetes</taxon>
        <taxon>Propionibacteriales</taxon>
        <taxon>Kribbellaceae</taxon>
        <taxon>Kribbella</taxon>
    </lineage>
</organism>
<feature type="region of interest" description="Disordered" evidence="1">
    <location>
        <begin position="377"/>
        <end position="490"/>
    </location>
</feature>
<evidence type="ECO:0008006" key="4">
    <source>
        <dbReference type="Google" id="ProtNLM"/>
    </source>
</evidence>
<evidence type="ECO:0000313" key="2">
    <source>
        <dbReference type="EMBL" id="TCC58278.1"/>
    </source>
</evidence>
<feature type="compositionally biased region" description="Polar residues" evidence="1">
    <location>
        <begin position="377"/>
        <end position="391"/>
    </location>
</feature>
<gene>
    <name evidence="2" type="ORF">E0H73_28610</name>
</gene>
<feature type="region of interest" description="Disordered" evidence="1">
    <location>
        <begin position="503"/>
        <end position="523"/>
    </location>
</feature>
<dbReference type="AlphaFoldDB" id="A0A4R0KJV6"/>
<feature type="region of interest" description="Disordered" evidence="1">
    <location>
        <begin position="190"/>
        <end position="343"/>
    </location>
</feature>
<sequence length="523" mass="51902">MADDMAGRLAELQKMLEALDKEAVPGVRLVQTFGGWWTALTKSISTSQQSLAAARSGLRRGLTGNTGEGWLDQAGDSFDTRWKLADDSLTPWATAAGMDAGVVGTLNTEITTTRTMVQAAIDAIVAEQANAASAASSGSDSLQDRVRQSNASIASAPLIRAADAAYQAAVAQFKKLDEQFAQVGTSIEEMPPETAWNGPMGTTGQPPATSPAVSPQAPVRSSSPTGPSAPGAPAAPGGPSDAATDPSADPSASSPPGGSAGGDPGSEGGVPTGTEGPGLAGIPPAGTPTLPPGLGNLPPGLGNLPPTPTPPQVPVMPPGVPYPPAASLNPLPPNGKGANPGLGKSVIGAGGKLGAFGSAKYDLGGVDVAKGIQDTTANGPAQAARQMNSRPLPTVQPAPAPPAAATAATAGPAATGASSTPPPMMPPMMGTGGGGTPKPGTAAPVMPGKSKPATGLPGVPPKLRGRSGKNDQAFGVPSVPRRRKAMEAEKADTVQLLDEELWTVEQPAAPSTPAADRKALRNH</sequence>
<keyword evidence="3" id="KW-1185">Reference proteome</keyword>
<feature type="compositionally biased region" description="Low complexity" evidence="1">
    <location>
        <begin position="292"/>
        <end position="304"/>
    </location>
</feature>
<proteinExistence type="predicted"/>
<dbReference type="EMBL" id="SJKB01000009">
    <property type="protein sequence ID" value="TCC58278.1"/>
    <property type="molecule type" value="Genomic_DNA"/>
</dbReference>
<feature type="compositionally biased region" description="Low complexity" evidence="1">
    <location>
        <begin position="221"/>
        <end position="257"/>
    </location>
</feature>
<feature type="compositionally biased region" description="Polar residues" evidence="1">
    <location>
        <begin position="200"/>
        <end position="213"/>
    </location>
</feature>
<dbReference type="OrthoDB" id="3622826at2"/>
<dbReference type="Proteomes" id="UP000291144">
    <property type="component" value="Unassembled WGS sequence"/>
</dbReference>
<reference evidence="2 3" key="1">
    <citation type="submission" date="2019-02" db="EMBL/GenBank/DDBJ databases">
        <title>Kribbella capetownensis sp. nov. and Kribbella speibonae sp. nov., isolated from soil.</title>
        <authorList>
            <person name="Curtis S.M."/>
            <person name="Norton I."/>
            <person name="Everest G.J."/>
            <person name="Meyers P.R."/>
        </authorList>
    </citation>
    <scope>NUCLEOTIDE SEQUENCE [LARGE SCALE GENOMIC DNA]</scope>
    <source>
        <strain evidence="2 3">NRRL B-24813</strain>
    </source>
</reference>